<dbReference type="EMBL" id="CP002304">
    <property type="protein sequence ID" value="ADQ15135.1"/>
    <property type="molecule type" value="Genomic_DNA"/>
</dbReference>
<evidence type="ECO:0000313" key="3">
    <source>
        <dbReference type="Proteomes" id="UP000007434"/>
    </source>
</evidence>
<dbReference type="OrthoDB" id="9813965at2"/>
<dbReference type="HOGENOM" id="CLU_134973_10_4_9"/>
<name>E4RIR5_HALHG</name>
<proteinExistence type="predicted"/>
<dbReference type="PROSITE" id="PS50846">
    <property type="entry name" value="HMA_2"/>
    <property type="match status" value="1"/>
</dbReference>
<reference evidence="2 3" key="1">
    <citation type="submission" date="2010-11" db="EMBL/GenBank/DDBJ databases">
        <title>Complete sequence of Halanaerobium sp. sapolanicus.</title>
        <authorList>
            <consortium name="US DOE Joint Genome Institute"/>
            <person name="Lucas S."/>
            <person name="Copeland A."/>
            <person name="Lapidus A."/>
            <person name="Cheng J.-F."/>
            <person name="Bruce D."/>
            <person name="Goodwin L."/>
            <person name="Pitluck S."/>
            <person name="Davenport K."/>
            <person name="Detter J.C."/>
            <person name="Han C."/>
            <person name="Tapia R."/>
            <person name="Land M."/>
            <person name="Hauser L."/>
            <person name="Jeffries C."/>
            <person name="Kyrpides N."/>
            <person name="Ivanova N."/>
            <person name="Mikhailova N."/>
            <person name="Begemann M.B."/>
            <person name="Mormile M.R."/>
            <person name="Wall J.D."/>
            <person name="Elias D.A."/>
            <person name="Woyke T."/>
        </authorList>
    </citation>
    <scope>NUCLEOTIDE SEQUENCE [LARGE SCALE GENOMIC DNA]</scope>
    <source>
        <strain evidence="3">sapolanicus</strain>
    </source>
</reference>
<dbReference type="Pfam" id="PF00403">
    <property type="entry name" value="HMA"/>
    <property type="match status" value="1"/>
</dbReference>
<reference evidence="2 3" key="2">
    <citation type="journal article" date="2011" name="J. Bacteriol.">
        <title>Complete Genome Sequence of the Haloalkaliphilic, Hydrogen Producing Halanaerobium hydrogenoformans.</title>
        <authorList>
            <person name="Brown S.D."/>
            <person name="Begemann M.B."/>
            <person name="Mormile M.R."/>
            <person name="Wall J.D."/>
            <person name="Han C.S."/>
            <person name="Goodwin L.A."/>
            <person name="Pitluck S."/>
            <person name="Land M.L."/>
            <person name="Hauser L.J."/>
            <person name="Elias D.A."/>
        </authorList>
    </citation>
    <scope>NUCLEOTIDE SEQUENCE [LARGE SCALE GENOMIC DNA]</scope>
    <source>
        <strain evidence="3">sapolanicus</strain>
    </source>
</reference>
<dbReference type="CDD" id="cd00371">
    <property type="entry name" value="HMA"/>
    <property type="match status" value="1"/>
</dbReference>
<dbReference type="eggNOG" id="COG2608">
    <property type="taxonomic scope" value="Bacteria"/>
</dbReference>
<dbReference type="SUPFAM" id="SSF55008">
    <property type="entry name" value="HMA, heavy metal-associated domain"/>
    <property type="match status" value="1"/>
</dbReference>
<gene>
    <name evidence="2" type="ordered locus">Halsa_1712</name>
</gene>
<organism evidence="2 3">
    <name type="scientific">Halanaerobium hydrogeniformans</name>
    <name type="common">Halanaerobium sp. (strain sapolanicus)</name>
    <dbReference type="NCBI Taxonomy" id="656519"/>
    <lineage>
        <taxon>Bacteria</taxon>
        <taxon>Bacillati</taxon>
        <taxon>Bacillota</taxon>
        <taxon>Clostridia</taxon>
        <taxon>Halanaerobiales</taxon>
        <taxon>Halanaerobiaceae</taxon>
        <taxon>Halanaerobium</taxon>
    </lineage>
</organism>
<protein>
    <submittedName>
        <fullName evidence="2">Heavy metal transport/detoxification protein</fullName>
    </submittedName>
</protein>
<feature type="domain" description="HMA" evidence="1">
    <location>
        <begin position="1"/>
        <end position="66"/>
    </location>
</feature>
<dbReference type="InterPro" id="IPR006121">
    <property type="entry name" value="HMA_dom"/>
</dbReference>
<dbReference type="Gene3D" id="3.30.70.100">
    <property type="match status" value="1"/>
</dbReference>
<accession>E4RIR5</accession>
<dbReference type="AlphaFoldDB" id="E4RIR5"/>
<dbReference type="GO" id="GO:0046872">
    <property type="term" value="F:metal ion binding"/>
    <property type="evidence" value="ECO:0007669"/>
    <property type="project" value="InterPro"/>
</dbReference>
<keyword evidence="3" id="KW-1185">Reference proteome</keyword>
<dbReference type="KEGG" id="has:Halsa_1712"/>
<dbReference type="InterPro" id="IPR036163">
    <property type="entry name" value="HMA_dom_sf"/>
</dbReference>
<evidence type="ECO:0000313" key="2">
    <source>
        <dbReference type="EMBL" id="ADQ15135.1"/>
    </source>
</evidence>
<dbReference type="STRING" id="656519.Halsa_1712"/>
<evidence type="ECO:0000259" key="1">
    <source>
        <dbReference type="PROSITE" id="PS50846"/>
    </source>
</evidence>
<sequence>MKKTIIIEGMSCGHCEKRVKKALEDFAEIESAEVSADNDQAVIDLNKAAEEDKLAAAIEAVGYKFIKIV</sequence>
<dbReference type="Proteomes" id="UP000007434">
    <property type="component" value="Chromosome"/>
</dbReference>
<dbReference type="RefSeq" id="WP_013406212.1">
    <property type="nucleotide sequence ID" value="NC_014654.1"/>
</dbReference>